<dbReference type="Gene3D" id="3.40.50.1000">
    <property type="entry name" value="HAD superfamily/HAD-like"/>
    <property type="match status" value="1"/>
</dbReference>
<dbReference type="PANTHER" id="PTHR18901">
    <property type="entry name" value="2-DEOXYGLUCOSE-6-PHOSPHATE PHOSPHATASE 2"/>
    <property type="match status" value="1"/>
</dbReference>
<evidence type="ECO:0008006" key="3">
    <source>
        <dbReference type="Google" id="ProtNLM"/>
    </source>
</evidence>
<dbReference type="GO" id="GO:0016791">
    <property type="term" value="F:phosphatase activity"/>
    <property type="evidence" value="ECO:0007669"/>
    <property type="project" value="TreeGrafter"/>
</dbReference>
<sequence>MQFKPVTHVIFDMDGLIIESESAYKRILSSIAKQFGKEFTPEVELKILGTTEKDTAKIFLSELDISLSREEFLDLYHKQITVELQNPPLMPGVEKLIKHLAKHKVPIAVATSSSTQALSIKTKNHQHIFKLFHHIVCGTTDSDVKNGKPAPDIFLVCASRFPENPDPSKCLVLEDAPNGIKGAVSAGMQAVLVPAATLEEERRKSATLVVDSLEHFRPEQFGLPAFEL</sequence>
<dbReference type="InterPro" id="IPR006439">
    <property type="entry name" value="HAD-SF_hydro_IA"/>
</dbReference>
<dbReference type="NCBIfam" id="TIGR01509">
    <property type="entry name" value="HAD-SF-IA-v3"/>
    <property type="match status" value="1"/>
</dbReference>
<dbReference type="SFLD" id="SFLDG01135">
    <property type="entry name" value="C1.5.6:_HAD__Beta-PGM__Phospha"/>
    <property type="match status" value="1"/>
</dbReference>
<organism evidence="1 2">
    <name type="scientific">Dendroctonus ponderosae</name>
    <name type="common">Mountain pine beetle</name>
    <dbReference type="NCBI Taxonomy" id="77166"/>
    <lineage>
        <taxon>Eukaryota</taxon>
        <taxon>Metazoa</taxon>
        <taxon>Ecdysozoa</taxon>
        <taxon>Arthropoda</taxon>
        <taxon>Hexapoda</taxon>
        <taxon>Insecta</taxon>
        <taxon>Pterygota</taxon>
        <taxon>Neoptera</taxon>
        <taxon>Endopterygota</taxon>
        <taxon>Coleoptera</taxon>
        <taxon>Polyphaga</taxon>
        <taxon>Cucujiformia</taxon>
        <taxon>Curculionidae</taxon>
        <taxon>Scolytinae</taxon>
        <taxon>Dendroctonus</taxon>
    </lineage>
</organism>
<reference evidence="1" key="2">
    <citation type="submission" date="2024-08" db="UniProtKB">
        <authorList>
            <consortium name="EnsemblMetazoa"/>
        </authorList>
    </citation>
    <scope>IDENTIFICATION</scope>
</reference>
<name>A0AAR5P783_DENPD</name>
<dbReference type="InterPro" id="IPR041492">
    <property type="entry name" value="HAD_2"/>
</dbReference>
<dbReference type="InterPro" id="IPR036412">
    <property type="entry name" value="HAD-like_sf"/>
</dbReference>
<evidence type="ECO:0000313" key="2">
    <source>
        <dbReference type="Proteomes" id="UP000019118"/>
    </source>
</evidence>
<reference evidence="2" key="1">
    <citation type="journal article" date="2013" name="Genome Biol.">
        <title>Draft genome of the mountain pine beetle, Dendroctonus ponderosae Hopkins, a major forest pest.</title>
        <authorList>
            <person name="Keeling C.I."/>
            <person name="Yuen M.M."/>
            <person name="Liao N.Y."/>
            <person name="Docking T.R."/>
            <person name="Chan S.K."/>
            <person name="Taylor G.A."/>
            <person name="Palmquist D.L."/>
            <person name="Jackman S.D."/>
            <person name="Nguyen A."/>
            <person name="Li M."/>
            <person name="Henderson H."/>
            <person name="Janes J.K."/>
            <person name="Zhao Y."/>
            <person name="Pandoh P."/>
            <person name="Moore R."/>
            <person name="Sperling F.A."/>
            <person name="Huber D.P."/>
            <person name="Birol I."/>
            <person name="Jones S.J."/>
            <person name="Bohlmann J."/>
        </authorList>
    </citation>
    <scope>NUCLEOTIDE SEQUENCE</scope>
</reference>
<dbReference type="FunFam" id="3.40.50.1000:FF:000055">
    <property type="entry name" value="Haloacid dehalogenase-like hydrolase family protein"/>
    <property type="match status" value="1"/>
</dbReference>
<dbReference type="SFLD" id="SFLDG01129">
    <property type="entry name" value="C1.5:_HAD__Beta-PGM__Phosphata"/>
    <property type="match status" value="1"/>
</dbReference>
<dbReference type="PANTHER" id="PTHR18901:SF38">
    <property type="entry name" value="PSEUDOURIDINE-5'-PHOSPHATASE"/>
    <property type="match status" value="1"/>
</dbReference>
<dbReference type="AlphaFoldDB" id="A0AAR5P783"/>
<dbReference type="Gene3D" id="1.10.150.240">
    <property type="entry name" value="Putative phosphatase, domain 2"/>
    <property type="match status" value="1"/>
</dbReference>
<proteinExistence type="predicted"/>
<accession>A0AAR5P783</accession>
<dbReference type="InterPro" id="IPR023214">
    <property type="entry name" value="HAD_sf"/>
</dbReference>
<dbReference type="EnsemblMetazoa" id="XM_019901401.1">
    <property type="protein sequence ID" value="XP_019756960.1"/>
    <property type="gene ID" value="LOC109535483"/>
</dbReference>
<dbReference type="SFLD" id="SFLDS00003">
    <property type="entry name" value="Haloacid_Dehalogenase"/>
    <property type="match status" value="1"/>
</dbReference>
<evidence type="ECO:0000313" key="1">
    <source>
        <dbReference type="EnsemblMetazoa" id="XP_019756960.1"/>
    </source>
</evidence>
<dbReference type="SUPFAM" id="SSF56784">
    <property type="entry name" value="HAD-like"/>
    <property type="match status" value="1"/>
</dbReference>
<protein>
    <recommendedName>
        <fullName evidence="3">Pseudouridine-5'-phosphatase</fullName>
    </recommendedName>
</protein>
<dbReference type="Proteomes" id="UP000019118">
    <property type="component" value="Unassembled WGS sequence"/>
</dbReference>
<dbReference type="Pfam" id="PF13419">
    <property type="entry name" value="HAD_2"/>
    <property type="match status" value="1"/>
</dbReference>
<dbReference type="InterPro" id="IPR023198">
    <property type="entry name" value="PGP-like_dom2"/>
</dbReference>
<keyword evidence="2" id="KW-1185">Reference proteome</keyword>